<dbReference type="RefSeq" id="WP_092533873.1">
    <property type="nucleotide sequence ID" value="NZ_FNKQ01000001.1"/>
</dbReference>
<name>A0A1H0Z773_9EURY</name>
<proteinExistence type="predicted"/>
<gene>
    <name evidence="3" type="ORF">DWB78_14580</name>
    <name evidence="4" type="ORF">SAMN05216278_1039</name>
</gene>
<dbReference type="InterPro" id="IPR058469">
    <property type="entry name" value="DUF8156"/>
</dbReference>
<protein>
    <recommendedName>
        <fullName evidence="2">DUF8156 domain-containing protein</fullName>
    </recommendedName>
</protein>
<organism evidence="4 5">
    <name type="scientific">Halopelagius longus</name>
    <dbReference type="NCBI Taxonomy" id="1236180"/>
    <lineage>
        <taxon>Archaea</taxon>
        <taxon>Methanobacteriati</taxon>
        <taxon>Methanobacteriota</taxon>
        <taxon>Stenosarchaea group</taxon>
        <taxon>Halobacteria</taxon>
        <taxon>Halobacteriales</taxon>
        <taxon>Haloferacaceae</taxon>
    </lineage>
</organism>
<dbReference type="OrthoDB" id="11496at2157"/>
<evidence type="ECO:0000256" key="1">
    <source>
        <dbReference type="SAM" id="MobiDB-lite"/>
    </source>
</evidence>
<reference evidence="5" key="1">
    <citation type="submission" date="2016-10" db="EMBL/GenBank/DDBJ databases">
        <authorList>
            <person name="Varghese N."/>
            <person name="Submissions S."/>
        </authorList>
    </citation>
    <scope>NUCLEOTIDE SEQUENCE [LARGE SCALE GENOMIC DNA]</scope>
    <source>
        <strain evidence="5">CGMCC 1.12397</strain>
    </source>
</reference>
<reference evidence="3 6" key="3">
    <citation type="submission" date="2018-07" db="EMBL/GenBank/DDBJ databases">
        <title>Genome sequence of extremly halophilic archaeon Halopelagius longus strain BC12-B1.</title>
        <authorList>
            <person name="Zhang X."/>
        </authorList>
    </citation>
    <scope>NUCLEOTIDE SEQUENCE [LARGE SCALE GENOMIC DNA]</scope>
    <source>
        <strain evidence="3 6">BC12-B1</strain>
    </source>
</reference>
<keyword evidence="6" id="KW-1185">Reference proteome</keyword>
<dbReference type="Pfam" id="PF26485">
    <property type="entry name" value="DUF8156"/>
    <property type="match status" value="1"/>
</dbReference>
<dbReference type="Proteomes" id="UP000199289">
    <property type="component" value="Unassembled WGS sequence"/>
</dbReference>
<evidence type="ECO:0000313" key="4">
    <source>
        <dbReference type="EMBL" id="SDQ22946.1"/>
    </source>
</evidence>
<feature type="domain" description="DUF8156" evidence="2">
    <location>
        <begin position="1"/>
        <end position="93"/>
    </location>
</feature>
<evidence type="ECO:0000259" key="2">
    <source>
        <dbReference type="Pfam" id="PF26485"/>
    </source>
</evidence>
<dbReference type="EMBL" id="QQST01000001">
    <property type="protein sequence ID" value="RDI72852.1"/>
    <property type="molecule type" value="Genomic_DNA"/>
</dbReference>
<evidence type="ECO:0000313" key="6">
    <source>
        <dbReference type="Proteomes" id="UP000255421"/>
    </source>
</evidence>
<dbReference type="EMBL" id="FNKQ01000001">
    <property type="protein sequence ID" value="SDQ22946.1"/>
    <property type="molecule type" value="Genomic_DNA"/>
</dbReference>
<feature type="compositionally biased region" description="Basic and acidic residues" evidence="1">
    <location>
        <begin position="93"/>
        <end position="104"/>
    </location>
</feature>
<sequence length="104" mass="11971">MGRTNPTYRDALERYESSWEPFRRALRRDRTADFDRLFDRAHEFAGPSGQQNPADPHRTVVLSVLLSQERELRRLRERVDALERANGEESGDRDEGGAARGDEG</sequence>
<accession>A0A1H0Z773</accession>
<feature type="region of interest" description="Disordered" evidence="1">
    <location>
        <begin position="80"/>
        <end position="104"/>
    </location>
</feature>
<dbReference type="AlphaFoldDB" id="A0A1H0Z773"/>
<evidence type="ECO:0000313" key="5">
    <source>
        <dbReference type="Proteomes" id="UP000199289"/>
    </source>
</evidence>
<reference evidence="4" key="2">
    <citation type="submission" date="2016-10" db="EMBL/GenBank/DDBJ databases">
        <authorList>
            <person name="de Groot N.N."/>
        </authorList>
    </citation>
    <scope>NUCLEOTIDE SEQUENCE [LARGE SCALE GENOMIC DNA]</scope>
    <source>
        <strain evidence="4">CGMCC 1.12397</strain>
    </source>
</reference>
<evidence type="ECO:0000313" key="3">
    <source>
        <dbReference type="EMBL" id="RDI72852.1"/>
    </source>
</evidence>
<dbReference type="Proteomes" id="UP000255421">
    <property type="component" value="Unassembled WGS sequence"/>
</dbReference>